<comment type="catalytic activity">
    <reaction evidence="1">
        <text>S-ubiquitinyl-[E2 ubiquitin-conjugating enzyme]-L-cysteine + [acceptor protein]-L-lysine = [E2 ubiquitin-conjugating enzyme]-L-cysteine + N(6)-ubiquitinyl-[acceptor protein]-L-lysine.</text>
        <dbReference type="EC" id="2.3.2.27"/>
    </reaction>
</comment>
<protein>
    <recommendedName>
        <fullName evidence="4">RING-type E3 ubiquitin transferase</fullName>
        <ecNumber evidence="4">2.3.2.27</ecNumber>
    </recommendedName>
</protein>
<name>A0A4Q1BLW6_TREME</name>
<feature type="transmembrane region" description="Helical" evidence="11">
    <location>
        <begin position="770"/>
        <end position="791"/>
    </location>
</feature>
<organism evidence="13 14">
    <name type="scientific">Tremella mesenterica</name>
    <name type="common">Jelly fungus</name>
    <dbReference type="NCBI Taxonomy" id="5217"/>
    <lineage>
        <taxon>Eukaryota</taxon>
        <taxon>Fungi</taxon>
        <taxon>Dikarya</taxon>
        <taxon>Basidiomycota</taxon>
        <taxon>Agaricomycotina</taxon>
        <taxon>Tremellomycetes</taxon>
        <taxon>Tremellales</taxon>
        <taxon>Tremellaceae</taxon>
        <taxon>Tremella</taxon>
    </lineage>
</organism>
<dbReference type="PANTHER" id="PTHR13145">
    <property type="entry name" value="SSM4 PROTEIN"/>
    <property type="match status" value="1"/>
</dbReference>
<reference evidence="13 14" key="1">
    <citation type="submission" date="2016-06" db="EMBL/GenBank/DDBJ databases">
        <title>Evolution of pathogenesis and genome organization in the Tremellales.</title>
        <authorList>
            <person name="Cuomo C."/>
            <person name="Litvintseva A."/>
            <person name="Heitman J."/>
            <person name="Chen Y."/>
            <person name="Sun S."/>
            <person name="Springer D."/>
            <person name="Dromer F."/>
            <person name="Young S."/>
            <person name="Zeng Q."/>
            <person name="Chapman S."/>
            <person name="Gujja S."/>
            <person name="Saif S."/>
            <person name="Birren B."/>
        </authorList>
    </citation>
    <scope>NUCLEOTIDE SEQUENCE [LARGE SCALE GENOMIC DNA]</scope>
    <source>
        <strain evidence="13 14">ATCC 28783</strain>
    </source>
</reference>
<sequence>MSGRRGSRDAPDIPLQVFRICQIRSLGMFEELVGSYPEEALRDMWARLQVYKRFYPDHLPSTIPISVFIRQSTITLAKAITYILRLILVIETWLVILPSLNMFSLRSLIPRSFFTNPNGASNSPSMNVTEAEVVLSNETIANASSGLGSSRMNLRQIFLPDLTSARLILSSLKRWYDGQASTLVTFIFRGQVLTIILAASLVGMIFLREWILQHDWNQHLTKPAEPEEEINVNDWLVIRGIALTRAEFDQKVAAFRRVQEAKVGRKPHGKTKVAKSEPDMSTIITNRQSSDAKLIAPLPRRNSYTSDSPFGDDREINAESGPLKILRPSSMPPPTVPYNLVGEPSPTALPSIATSTIKASDFSASNNQLSDPSHEPLPHVPDPILRLDPVTIPITHSPPRYRPPSPIRRRISDDFERDPGFSRMITMPNDPTIAPSPPSTLPSSPLRRSVTPLQTHFSPDERLALRDTVRGDRPQAGPSSITIPAVRTSFAKARLTPEEKSDYDLNWQAPELLPLSGSKASPRKPVQLLEPDNHLWKKSQLAELPDLCLDPNQLTKPIPVASLPPLPSSLPSSPTTEEIVAANGGILGIHPKGLAVKEGSPESARSETPPSVRRSASASSTPSAASVASDQADAIDEGDIDGVFSLPLAQQEQEAANDAGAMLDLLTMNVDHSDDGAEPTQREPIGEAGPIAPVHAAPGRPLVGPMLPQPNHEDDEGDDDAEAEAPRAPQDMEDGFAEEQEMDALEREDWDGVLEVVGLIGPLHGLFQNLLFALIVMGAALCSLVAIPIIIGKLVLFADPLRLTVYTFHMVLRGVHVLTSPVLDISWEIVRDVLFIPAFSSAKALCRILGRELQLGQQIDDFTGRLGFHLPDLPTIISTEVDNAYPLTRAIGLKVVQAHESFRRVCLDLAASDHLSDQIWVLLAGYAAAFAFLLVIAMTADEHGGVLSATLAINFKRYVHQLSFFMILELAVFPFTVGIVINFFTVPLFPDTTITSRLSYFRTNPFGAMFTNLLVGTLFMFSFAGILAYLRSICRKGALFFIRDPADQNFSPVKDTIERPTGYQFRKLLTSAIMYSCLIGCIFGITCWGIYYQPYVEVLPLRTNGFEPLSSIPFDLLFLHIISPPLMEYLRPRARLRRLTQSFFRNLSSLFLLTPLIMSRNRLTRHLPLRGPFILERIVWPTLDFFFQRFLSPYDNSATAMRVPATDQVVLLPLLVRRKAGVFVPVDEIGRPKTDEHKLNLLKQDRAARKANRDPVKDYNVVWLPKYWRTRVHVFIMMCIWASAVVVAVGLFAPLLVGRAALRLLWEEKVHDGYSLITGAIIIHLAIFLGSQVQKRIIALSRAPQLRRSDSSQRFKRSVIFNLIRGYGVFMLYGIVPLLLGSNWEVYLTIPVRYMRDGGTRSVLHVWDAWATGVIICCLFAGISVAFPRFAGRGRGHHLLRLLRAPMNYSFRTVNTVTLPVLGYLLVPLILPWLTTAIVVPFMWYSPDSDRNFAFRLAFPCCLWTLLIYLLRRPARQKMTALRQKMIDAEYVLEERVENYVPSGPLPLHLANLPSSGDDEWEDIIDDDTSPSHLLSQTTSESTPRIAQQDHPEASSTSSLVLNGMDSDDSKQDENDIIKLEIEEERVIRFRPPESVMELTLEREARMAEEKVEEFVRREGL</sequence>
<evidence type="ECO:0000256" key="5">
    <source>
        <dbReference type="ARBA" id="ARBA00022679"/>
    </source>
</evidence>
<dbReference type="InterPro" id="IPR056521">
    <property type="entry name" value="MARCHF6-like_C"/>
</dbReference>
<evidence type="ECO:0000313" key="13">
    <source>
        <dbReference type="EMBL" id="RXK38798.1"/>
    </source>
</evidence>
<feature type="transmembrane region" description="Helical" evidence="11">
    <location>
        <begin position="1274"/>
        <end position="1296"/>
    </location>
</feature>
<evidence type="ECO:0000256" key="9">
    <source>
        <dbReference type="ARBA" id="ARBA00023136"/>
    </source>
</evidence>
<keyword evidence="9 11" id="KW-0472">Membrane</keyword>
<feature type="transmembrane region" description="Helical" evidence="11">
    <location>
        <begin position="1068"/>
        <end position="1091"/>
    </location>
</feature>
<feature type="region of interest" description="Disordered" evidence="10">
    <location>
        <begin position="671"/>
        <end position="690"/>
    </location>
</feature>
<dbReference type="PANTHER" id="PTHR13145:SF0">
    <property type="entry name" value="E3 UBIQUITIN-PROTEIN LIGASE MARCHF6"/>
    <property type="match status" value="1"/>
</dbReference>
<dbReference type="EMBL" id="SDIL01000042">
    <property type="protein sequence ID" value="RXK38798.1"/>
    <property type="molecule type" value="Genomic_DNA"/>
</dbReference>
<evidence type="ECO:0000256" key="3">
    <source>
        <dbReference type="ARBA" id="ARBA00004906"/>
    </source>
</evidence>
<dbReference type="InParanoid" id="A0A4Q1BLW6"/>
<gene>
    <name evidence="13" type="ORF">M231_03974</name>
</gene>
<feature type="compositionally biased region" description="Low complexity" evidence="10">
    <location>
        <begin position="608"/>
        <end position="632"/>
    </location>
</feature>
<comment type="subcellular location">
    <subcellularLocation>
        <location evidence="2">Membrane</location>
        <topology evidence="2">Multi-pass membrane protein</topology>
    </subcellularLocation>
</comment>
<evidence type="ECO:0000259" key="12">
    <source>
        <dbReference type="Pfam" id="PF23113"/>
    </source>
</evidence>
<feature type="transmembrane region" description="Helical" evidence="11">
    <location>
        <begin position="1006"/>
        <end position="1030"/>
    </location>
</feature>
<comment type="pathway">
    <text evidence="3">Protein modification; protein ubiquitination.</text>
</comment>
<feature type="compositionally biased region" description="Acidic residues" evidence="10">
    <location>
        <begin position="1560"/>
        <end position="1569"/>
    </location>
</feature>
<keyword evidence="14" id="KW-1185">Reference proteome</keyword>
<feature type="transmembrane region" description="Helical" evidence="11">
    <location>
        <begin position="1493"/>
        <end position="1511"/>
    </location>
</feature>
<dbReference type="EC" id="2.3.2.27" evidence="4"/>
<keyword evidence="7" id="KW-0833">Ubl conjugation pathway</keyword>
<feature type="transmembrane region" description="Helical" evidence="11">
    <location>
        <begin position="1359"/>
        <end position="1380"/>
    </location>
</feature>
<accession>A0A4Q1BLW6</accession>
<feature type="region of interest" description="Disordered" evidence="10">
    <location>
        <begin position="557"/>
        <end position="576"/>
    </location>
</feature>
<evidence type="ECO:0000256" key="8">
    <source>
        <dbReference type="ARBA" id="ARBA00022989"/>
    </source>
</evidence>
<feature type="compositionally biased region" description="Acidic residues" evidence="10">
    <location>
        <begin position="713"/>
        <end position="723"/>
    </location>
</feature>
<dbReference type="GO" id="GO:0005789">
    <property type="term" value="C:endoplasmic reticulum membrane"/>
    <property type="evidence" value="ECO:0007669"/>
    <property type="project" value="TreeGrafter"/>
</dbReference>
<evidence type="ECO:0000256" key="10">
    <source>
        <dbReference type="SAM" id="MobiDB-lite"/>
    </source>
</evidence>
<feature type="transmembrane region" description="Helical" evidence="11">
    <location>
        <begin position="919"/>
        <end position="941"/>
    </location>
</feature>
<feature type="transmembrane region" description="Helical" evidence="11">
    <location>
        <begin position="962"/>
        <end position="986"/>
    </location>
</feature>
<feature type="region of interest" description="Disordered" evidence="10">
    <location>
        <begin position="592"/>
        <end position="638"/>
    </location>
</feature>
<dbReference type="VEuPathDB" id="FungiDB:TREMEDRAFT_64784"/>
<keyword evidence="5" id="KW-0808">Transferase</keyword>
<dbReference type="OrthoDB" id="264354at2759"/>
<dbReference type="GO" id="GO:0036503">
    <property type="term" value="P:ERAD pathway"/>
    <property type="evidence" value="ECO:0007669"/>
    <property type="project" value="TreeGrafter"/>
</dbReference>
<keyword evidence="8 11" id="KW-1133">Transmembrane helix</keyword>
<feature type="compositionally biased region" description="Polar residues" evidence="10">
    <location>
        <begin position="1571"/>
        <end position="1586"/>
    </location>
</feature>
<proteinExistence type="predicted"/>
<feature type="transmembrane region" description="Helical" evidence="11">
    <location>
        <begin position="79"/>
        <end position="100"/>
    </location>
</feature>
<evidence type="ECO:0000313" key="14">
    <source>
        <dbReference type="Proteomes" id="UP000289152"/>
    </source>
</evidence>
<feature type="transmembrane region" description="Helical" evidence="11">
    <location>
        <begin position="1316"/>
        <end position="1338"/>
    </location>
</feature>
<dbReference type="STRING" id="5217.A0A4Q1BLW6"/>
<dbReference type="FunCoup" id="A0A4Q1BLW6">
    <property type="interactions" value="476"/>
</dbReference>
<evidence type="ECO:0000256" key="4">
    <source>
        <dbReference type="ARBA" id="ARBA00012483"/>
    </source>
</evidence>
<feature type="compositionally biased region" description="Basic and acidic residues" evidence="10">
    <location>
        <begin position="671"/>
        <end position="685"/>
    </location>
</feature>
<evidence type="ECO:0000256" key="6">
    <source>
        <dbReference type="ARBA" id="ARBA00022692"/>
    </source>
</evidence>
<evidence type="ECO:0000256" key="1">
    <source>
        <dbReference type="ARBA" id="ARBA00000900"/>
    </source>
</evidence>
<feature type="transmembrane region" description="Helical" evidence="11">
    <location>
        <begin position="1409"/>
        <end position="1432"/>
    </location>
</feature>
<dbReference type="Proteomes" id="UP000289152">
    <property type="component" value="Unassembled WGS sequence"/>
</dbReference>
<feature type="domain" description="E3 ubiquitin-protein ligase MARCHF6-like C-terminal" evidence="12">
    <location>
        <begin position="1366"/>
        <end position="1525"/>
    </location>
</feature>
<evidence type="ECO:0000256" key="11">
    <source>
        <dbReference type="SAM" id="Phobius"/>
    </source>
</evidence>
<feature type="region of interest" description="Disordered" evidence="10">
    <location>
        <begin position="1560"/>
        <end position="1614"/>
    </location>
</feature>
<evidence type="ECO:0000256" key="7">
    <source>
        <dbReference type="ARBA" id="ARBA00022786"/>
    </source>
</evidence>
<dbReference type="GO" id="GO:0061630">
    <property type="term" value="F:ubiquitin protein ligase activity"/>
    <property type="evidence" value="ECO:0007669"/>
    <property type="project" value="UniProtKB-EC"/>
</dbReference>
<comment type="caution">
    <text evidence="13">The sequence shown here is derived from an EMBL/GenBank/DDBJ whole genome shotgun (WGS) entry which is preliminary data.</text>
</comment>
<feature type="transmembrane region" description="Helical" evidence="11">
    <location>
        <begin position="1453"/>
        <end position="1473"/>
    </location>
</feature>
<evidence type="ECO:0000256" key="2">
    <source>
        <dbReference type="ARBA" id="ARBA00004141"/>
    </source>
</evidence>
<feature type="region of interest" description="Disordered" evidence="10">
    <location>
        <begin position="426"/>
        <end position="447"/>
    </location>
</feature>
<keyword evidence="6 11" id="KW-0812">Transmembrane</keyword>
<feature type="region of interest" description="Disordered" evidence="10">
    <location>
        <begin position="704"/>
        <end position="732"/>
    </location>
</feature>
<dbReference type="Pfam" id="PF23113">
    <property type="entry name" value="MARCHF6_C"/>
    <property type="match status" value="1"/>
</dbReference>